<evidence type="ECO:0008006" key="4">
    <source>
        <dbReference type="Google" id="ProtNLM"/>
    </source>
</evidence>
<accession>A0A9X2X5T0</accession>
<name>A0A9X2X5T0_9HYPH</name>
<dbReference type="Proteomes" id="UP001149009">
    <property type="component" value="Unassembled WGS sequence"/>
</dbReference>
<keyword evidence="3" id="KW-1185">Reference proteome</keyword>
<reference evidence="2" key="1">
    <citation type="submission" date="2022-08" db="EMBL/GenBank/DDBJ databases">
        <title>Chelativorans sichuanense sp. nov., a paraffin oil-degrading bacterium isolated from a mixture of oil-based drill cuttings and paddy soil.</title>
        <authorList>
            <person name="Yu J."/>
            <person name="Liu H."/>
            <person name="Chen Q."/>
        </authorList>
    </citation>
    <scope>NUCLEOTIDE SEQUENCE</scope>
    <source>
        <strain evidence="2">SCAU 2101</strain>
    </source>
</reference>
<evidence type="ECO:0000313" key="3">
    <source>
        <dbReference type="Proteomes" id="UP001149009"/>
    </source>
</evidence>
<dbReference type="EMBL" id="JAODNV010000001">
    <property type="protein sequence ID" value="MCT8988726.1"/>
    <property type="molecule type" value="Genomic_DNA"/>
</dbReference>
<gene>
    <name evidence="2" type="ORF">NYR54_00235</name>
</gene>
<organism evidence="2 3">
    <name type="scientific">Chelativorans petroleitrophicus</name>
    <dbReference type="NCBI Taxonomy" id="2975484"/>
    <lineage>
        <taxon>Bacteria</taxon>
        <taxon>Pseudomonadati</taxon>
        <taxon>Pseudomonadota</taxon>
        <taxon>Alphaproteobacteria</taxon>
        <taxon>Hyphomicrobiales</taxon>
        <taxon>Phyllobacteriaceae</taxon>
        <taxon>Chelativorans</taxon>
    </lineage>
</organism>
<dbReference type="RefSeq" id="WP_261513332.1">
    <property type="nucleotide sequence ID" value="NZ_JAODNV010000001.1"/>
</dbReference>
<keyword evidence="1" id="KW-0732">Signal</keyword>
<dbReference type="AlphaFoldDB" id="A0A9X2X5T0"/>
<feature type="signal peptide" evidence="1">
    <location>
        <begin position="1"/>
        <end position="27"/>
    </location>
</feature>
<comment type="caution">
    <text evidence="2">The sequence shown here is derived from an EMBL/GenBank/DDBJ whole genome shotgun (WGS) entry which is preliminary data.</text>
</comment>
<evidence type="ECO:0000256" key="1">
    <source>
        <dbReference type="SAM" id="SignalP"/>
    </source>
</evidence>
<protein>
    <recommendedName>
        <fullName evidence="4">Secreted protein</fullName>
    </recommendedName>
</protein>
<evidence type="ECO:0000313" key="2">
    <source>
        <dbReference type="EMBL" id="MCT8988726.1"/>
    </source>
</evidence>
<sequence>MPAFKKLTSGTLLAVLALSIAASSASAGETAYADRFGNLVVQSPAGFKRIIVGKGYLAERHAYGTPEHPKVAYLEERRGRLYLRELRSCRYGTLLRGRSYMYGLPDNKVPVPSAC</sequence>
<proteinExistence type="predicted"/>
<feature type="chain" id="PRO_5040937734" description="Secreted protein" evidence="1">
    <location>
        <begin position="28"/>
        <end position="115"/>
    </location>
</feature>